<keyword evidence="5" id="KW-0210">Decarboxylase</keyword>
<dbReference type="PANTHER" id="PTHR43452">
    <property type="entry name" value="PYRUVATE DECARBOXYLASE"/>
    <property type="match status" value="1"/>
</dbReference>
<dbReference type="SUPFAM" id="SSF52518">
    <property type="entry name" value="Thiamin diphosphate-binding fold (THDP-binding)"/>
    <property type="match status" value="2"/>
</dbReference>
<dbReference type="Pfam" id="PF00205">
    <property type="entry name" value="TPP_enzyme_M"/>
    <property type="match status" value="1"/>
</dbReference>
<evidence type="ECO:0000256" key="6">
    <source>
        <dbReference type="ARBA" id="ARBA00022842"/>
    </source>
</evidence>
<evidence type="ECO:0000313" key="13">
    <source>
        <dbReference type="EMBL" id="MBZ9611818.1"/>
    </source>
</evidence>
<evidence type="ECO:0000256" key="3">
    <source>
        <dbReference type="ARBA" id="ARBA00007812"/>
    </source>
</evidence>
<comment type="similarity">
    <text evidence="3 9">Belongs to the TPP enzyme family.</text>
</comment>
<dbReference type="Gene3D" id="3.40.50.970">
    <property type="match status" value="2"/>
</dbReference>
<evidence type="ECO:0000259" key="10">
    <source>
        <dbReference type="Pfam" id="PF00205"/>
    </source>
</evidence>
<keyword evidence="6" id="KW-0460">Magnesium</keyword>
<keyword evidence="7 9" id="KW-0786">Thiamine pyrophosphate</keyword>
<evidence type="ECO:0000259" key="11">
    <source>
        <dbReference type="Pfam" id="PF02775"/>
    </source>
</evidence>
<dbReference type="Pfam" id="PF02776">
    <property type="entry name" value="TPP_enzyme_N"/>
    <property type="match status" value="1"/>
</dbReference>
<evidence type="ECO:0000256" key="2">
    <source>
        <dbReference type="ARBA" id="ARBA00001964"/>
    </source>
</evidence>
<dbReference type="InterPro" id="IPR029061">
    <property type="entry name" value="THDP-binding"/>
</dbReference>
<reference evidence="13 14" key="1">
    <citation type="submission" date="2020-12" db="EMBL/GenBank/DDBJ databases">
        <authorList>
            <person name="Ruan W."/>
            <person name="Khan S.A."/>
            <person name="Jeon C.O."/>
        </authorList>
    </citation>
    <scope>NUCLEOTIDE SEQUENCE [LARGE SCALE GENOMIC DNA]</scope>
    <source>
        <strain evidence="13 14">MA-13</strain>
    </source>
</reference>
<feature type="domain" description="Thiamine pyrophosphate enzyme N-terminal TPP-binding" evidence="12">
    <location>
        <begin position="3"/>
        <end position="112"/>
    </location>
</feature>
<dbReference type="InterPro" id="IPR012110">
    <property type="entry name" value="PDC/IPDC-like"/>
</dbReference>
<evidence type="ECO:0000256" key="1">
    <source>
        <dbReference type="ARBA" id="ARBA00001920"/>
    </source>
</evidence>
<dbReference type="InterPro" id="IPR012000">
    <property type="entry name" value="Thiamin_PyroP_enz_cen_dom"/>
</dbReference>
<dbReference type="EMBL" id="JAERPS020000003">
    <property type="protein sequence ID" value="MBZ9611818.1"/>
    <property type="molecule type" value="Genomic_DNA"/>
</dbReference>
<dbReference type="InterPro" id="IPR012001">
    <property type="entry name" value="Thiamin_PyroP_enz_TPP-bd_dom"/>
</dbReference>
<keyword evidence="8" id="KW-0456">Lyase</keyword>
<comment type="cofactor">
    <cofactor evidence="2">
        <name>thiamine diphosphate</name>
        <dbReference type="ChEBI" id="CHEBI:58937"/>
    </cofactor>
</comment>
<comment type="cofactor">
    <cofactor evidence="1">
        <name>a metal cation</name>
        <dbReference type="ChEBI" id="CHEBI:25213"/>
    </cofactor>
</comment>
<evidence type="ECO:0000256" key="5">
    <source>
        <dbReference type="ARBA" id="ARBA00022793"/>
    </source>
</evidence>
<evidence type="ECO:0000256" key="4">
    <source>
        <dbReference type="ARBA" id="ARBA00022723"/>
    </source>
</evidence>
<reference evidence="13 14" key="2">
    <citation type="submission" date="2021-08" db="EMBL/GenBank/DDBJ databases">
        <title>Rheinheimera aquimaris sp. nov., isolated from seawater of the East Sea in Korea.</title>
        <authorList>
            <person name="Kim K.H."/>
            <person name="Wenting R."/>
            <person name="Kim K.R."/>
            <person name="Jeon C.O."/>
        </authorList>
    </citation>
    <scope>NUCLEOTIDE SEQUENCE [LARGE SCALE GENOMIC DNA]</scope>
    <source>
        <strain evidence="13 14">MA-13</strain>
    </source>
</reference>
<proteinExistence type="inferred from homology"/>
<accession>A0ABS7XAQ5</accession>
<evidence type="ECO:0000259" key="12">
    <source>
        <dbReference type="Pfam" id="PF02776"/>
    </source>
</evidence>
<dbReference type="InterPro" id="IPR011766">
    <property type="entry name" value="TPP_enzyme_TPP-bd"/>
</dbReference>
<gene>
    <name evidence="13" type="ORF">I4W93_009435</name>
</gene>
<protein>
    <submittedName>
        <fullName evidence="13">Indolepyruvate decarboxylase</fullName>
    </submittedName>
</protein>
<name>A0ABS7XAQ5_9GAMM</name>
<dbReference type="InterPro" id="IPR029035">
    <property type="entry name" value="DHS-like_NAD/FAD-binding_dom"/>
</dbReference>
<dbReference type="Proteomes" id="UP000663814">
    <property type="component" value="Unassembled WGS sequence"/>
</dbReference>
<evidence type="ECO:0000256" key="9">
    <source>
        <dbReference type="RuleBase" id="RU362132"/>
    </source>
</evidence>
<evidence type="ECO:0000313" key="14">
    <source>
        <dbReference type="Proteomes" id="UP000663814"/>
    </source>
</evidence>
<dbReference type="SUPFAM" id="SSF52467">
    <property type="entry name" value="DHS-like NAD/FAD-binding domain"/>
    <property type="match status" value="1"/>
</dbReference>
<dbReference type="Pfam" id="PF02775">
    <property type="entry name" value="TPP_enzyme_C"/>
    <property type="match status" value="1"/>
</dbReference>
<evidence type="ECO:0000256" key="8">
    <source>
        <dbReference type="ARBA" id="ARBA00023239"/>
    </source>
</evidence>
<dbReference type="RefSeq" id="WP_205311175.1">
    <property type="nucleotide sequence ID" value="NZ_JAERPS020000003.1"/>
</dbReference>
<sequence length="541" mass="58838">MLLVDALLHELDVFGVKQLFGIPGDFVLPLFEQLQQRNSLPLYYLSHEPSAVFAADAAARISNNPAVVILTYGAGALNAVNAVAQAYVEHVPLVVIAGFPSESEIDRGLLIHHQAKTVDSQRDIYREITAAQLRLDNPQRAGADIRAALSIAKQQSRPVLLEIPRDAVQFVTRLAGEYQPEPELQDELALATAHLAERLAYAQRPVILAGVDVRRFDAVAELEALAIQLNIPFVSTLMGRASFNQQHPLYGGIFLDKTDIRPTQLLRDADVILQIGVIKTDSNFAAHSELFPAAKVVCIEQNQLTLGLATYHQLALKPLLAALAQQRIVPFEHVAVPDITLAQPESAQQLSASSLVRQLDAVLTERNDTMPLISDIGDCLFASLHAKPSLMLAPAFYASMGYAVPAAFGVQAVTGLRPLVLVGDGAFLMTGLELGHCARYGFAPIIVVFNNQRWDMIDAFAPGLNCTNLTNWHYAELARAMGGQGMQVNNLDDFEQALQLALCNDKRFSLIEVMLPSGSRTARLNNFASGFKAAQPAQANC</sequence>
<dbReference type="Gene3D" id="3.40.50.1220">
    <property type="entry name" value="TPP-binding domain"/>
    <property type="match status" value="1"/>
</dbReference>
<feature type="domain" description="Thiamine pyrophosphate enzyme TPP-binding" evidence="11">
    <location>
        <begin position="386"/>
        <end position="513"/>
    </location>
</feature>
<keyword evidence="14" id="KW-1185">Reference proteome</keyword>
<organism evidence="13 14">
    <name type="scientific">Rheinheimera maricola</name>
    <dbReference type="NCBI Taxonomy" id="2793282"/>
    <lineage>
        <taxon>Bacteria</taxon>
        <taxon>Pseudomonadati</taxon>
        <taxon>Pseudomonadota</taxon>
        <taxon>Gammaproteobacteria</taxon>
        <taxon>Chromatiales</taxon>
        <taxon>Chromatiaceae</taxon>
        <taxon>Rheinheimera</taxon>
    </lineage>
</organism>
<feature type="domain" description="Thiamine pyrophosphate enzyme central" evidence="10">
    <location>
        <begin position="193"/>
        <end position="310"/>
    </location>
</feature>
<keyword evidence="4" id="KW-0479">Metal-binding</keyword>
<comment type="caution">
    <text evidence="13">The sequence shown here is derived from an EMBL/GenBank/DDBJ whole genome shotgun (WGS) entry which is preliminary data.</text>
</comment>
<dbReference type="PANTHER" id="PTHR43452:SF30">
    <property type="entry name" value="PYRUVATE DECARBOXYLASE ISOZYME 1-RELATED"/>
    <property type="match status" value="1"/>
</dbReference>
<evidence type="ECO:0000256" key="7">
    <source>
        <dbReference type="ARBA" id="ARBA00023052"/>
    </source>
</evidence>